<feature type="non-terminal residue" evidence="4">
    <location>
        <position position="117"/>
    </location>
</feature>
<dbReference type="Proteomes" id="UP001357485">
    <property type="component" value="Unassembled WGS sequence"/>
</dbReference>
<accession>A0ABR0LSQ9</accession>
<proteinExistence type="inferred from homology"/>
<comment type="subcellular location">
    <subcellularLocation>
        <location evidence="2">Cytoplasm</location>
    </subcellularLocation>
    <subcellularLocation>
        <location evidence="2">Preautophagosomal structure membrane</location>
        <topology evidence="2">Peripheral membrane protein</topology>
    </subcellularLocation>
</comment>
<dbReference type="InterPro" id="IPR045326">
    <property type="entry name" value="ATG17-like_dom"/>
</dbReference>
<feature type="domain" description="Autophagy protein ATG17-like" evidence="3">
    <location>
        <begin position="3"/>
        <end position="114"/>
    </location>
</feature>
<keyword evidence="1 2" id="KW-0072">Autophagy</keyword>
<sequence>MARKHFEEHEVIERGLSAAVSSLESHVRSAEQKHAEARAWSEDVLKEQKSNIQGWEADFSRLDALPANSEFIQFVQPRASTPRKDTKKAVGVTLKAFVSAEDVKNAATMAQKISTKF</sequence>
<reference evidence="4 5" key="1">
    <citation type="submission" date="2023-08" db="EMBL/GenBank/DDBJ databases">
        <title>Black Yeasts Isolated from many extreme environments.</title>
        <authorList>
            <person name="Coleine C."/>
            <person name="Stajich J.E."/>
            <person name="Selbmann L."/>
        </authorList>
    </citation>
    <scope>NUCLEOTIDE SEQUENCE [LARGE SCALE GENOMIC DNA]</scope>
    <source>
        <strain evidence="4 5">CCFEE 536</strain>
    </source>
</reference>
<name>A0ABR0LSQ9_9PEZI</name>
<organism evidence="4 5">
    <name type="scientific">Cryomyces antarcticus</name>
    <dbReference type="NCBI Taxonomy" id="329879"/>
    <lineage>
        <taxon>Eukaryota</taxon>
        <taxon>Fungi</taxon>
        <taxon>Dikarya</taxon>
        <taxon>Ascomycota</taxon>
        <taxon>Pezizomycotina</taxon>
        <taxon>Dothideomycetes</taxon>
        <taxon>Dothideomycetes incertae sedis</taxon>
        <taxon>Cryomyces</taxon>
    </lineage>
</organism>
<evidence type="ECO:0000313" key="5">
    <source>
        <dbReference type="Proteomes" id="UP001357485"/>
    </source>
</evidence>
<evidence type="ECO:0000256" key="1">
    <source>
        <dbReference type="ARBA" id="ARBA00023006"/>
    </source>
</evidence>
<keyword evidence="5" id="KW-1185">Reference proteome</keyword>
<gene>
    <name evidence="4" type="ORF">LTR16_011050</name>
</gene>
<comment type="function">
    <text evidence="2">Autophagy-specific protein that functions in response to autophagy-inducing signals as a scaffold to recruit other ATG proteins to organize preautophagosomal structure (PAS) formation. Modulates the timing and magnitude of the autophagy response, such as the size of the sequestering vesicles. Plays particularly a role in pexophagy and nucleophagy.</text>
</comment>
<comment type="caution">
    <text evidence="4">The sequence shown here is derived from an EMBL/GenBank/DDBJ whole genome shotgun (WGS) entry which is preliminary data.</text>
</comment>
<dbReference type="EMBL" id="JAVRRA010011526">
    <property type="protein sequence ID" value="KAK5240148.1"/>
    <property type="molecule type" value="Genomic_DNA"/>
</dbReference>
<protein>
    <recommendedName>
        <fullName evidence="2">Autophagy-related protein 17</fullName>
    </recommendedName>
</protein>
<evidence type="ECO:0000256" key="2">
    <source>
        <dbReference type="RuleBase" id="RU368080"/>
    </source>
</evidence>
<comment type="similarity">
    <text evidence="2">Belongs to the ATG17 family.</text>
</comment>
<evidence type="ECO:0000313" key="4">
    <source>
        <dbReference type="EMBL" id="KAK5240148.1"/>
    </source>
</evidence>
<dbReference type="Pfam" id="PF04108">
    <property type="entry name" value="ATG17_like"/>
    <property type="match status" value="1"/>
</dbReference>
<evidence type="ECO:0000259" key="3">
    <source>
        <dbReference type="Pfam" id="PF04108"/>
    </source>
</evidence>
<keyword evidence="2" id="KW-0963">Cytoplasm</keyword>